<reference evidence="1 2" key="1">
    <citation type="journal article" date="2019" name="Commun. Biol.">
        <title>The bagworm genome reveals a unique fibroin gene that provides high tensile strength.</title>
        <authorList>
            <person name="Kono N."/>
            <person name="Nakamura H."/>
            <person name="Ohtoshi R."/>
            <person name="Tomita M."/>
            <person name="Numata K."/>
            <person name="Arakawa K."/>
        </authorList>
    </citation>
    <scope>NUCLEOTIDE SEQUENCE [LARGE SCALE GENOMIC DNA]</scope>
</reference>
<proteinExistence type="predicted"/>
<evidence type="ECO:0000313" key="2">
    <source>
        <dbReference type="Proteomes" id="UP000299102"/>
    </source>
</evidence>
<protein>
    <submittedName>
        <fullName evidence="1">Uncharacterized protein</fullName>
    </submittedName>
</protein>
<name>A0A4C1V5Q3_EUMVA</name>
<organism evidence="1 2">
    <name type="scientific">Eumeta variegata</name>
    <name type="common">Bagworm moth</name>
    <name type="synonym">Eumeta japonica</name>
    <dbReference type="NCBI Taxonomy" id="151549"/>
    <lineage>
        <taxon>Eukaryota</taxon>
        <taxon>Metazoa</taxon>
        <taxon>Ecdysozoa</taxon>
        <taxon>Arthropoda</taxon>
        <taxon>Hexapoda</taxon>
        <taxon>Insecta</taxon>
        <taxon>Pterygota</taxon>
        <taxon>Neoptera</taxon>
        <taxon>Endopterygota</taxon>
        <taxon>Lepidoptera</taxon>
        <taxon>Glossata</taxon>
        <taxon>Ditrysia</taxon>
        <taxon>Tineoidea</taxon>
        <taxon>Psychidae</taxon>
        <taxon>Oiketicinae</taxon>
        <taxon>Eumeta</taxon>
    </lineage>
</organism>
<dbReference type="EMBL" id="BGZK01000272">
    <property type="protein sequence ID" value="GBP33344.1"/>
    <property type="molecule type" value="Genomic_DNA"/>
</dbReference>
<comment type="caution">
    <text evidence="1">The sequence shown here is derived from an EMBL/GenBank/DDBJ whole genome shotgun (WGS) entry which is preliminary data.</text>
</comment>
<dbReference type="AlphaFoldDB" id="A0A4C1V5Q3"/>
<dbReference type="Proteomes" id="UP000299102">
    <property type="component" value="Unassembled WGS sequence"/>
</dbReference>
<keyword evidence="2" id="KW-1185">Reference proteome</keyword>
<gene>
    <name evidence="1" type="ORF">EVAR_30934_1</name>
</gene>
<evidence type="ECO:0000313" key="1">
    <source>
        <dbReference type="EMBL" id="GBP33344.1"/>
    </source>
</evidence>
<sequence length="95" mass="10528">MSEDRDRSNSRSDIQDAWMLKARHLIRSPYRIAGPSSRDNICDDLFIAARASENGGQSTTATDAVFFVVLSIPKGEKEEEKPIMGRPCARARGCV</sequence>
<accession>A0A4C1V5Q3</accession>